<protein>
    <recommendedName>
        <fullName evidence="5">Transmembrane protein</fullName>
    </recommendedName>
</protein>
<name>A0A1H4D547_9BACE</name>
<proteinExistence type="predicted"/>
<dbReference type="Proteomes" id="UP000183040">
    <property type="component" value="Unassembled WGS sequence"/>
</dbReference>
<dbReference type="AlphaFoldDB" id="A0A1H4D547"/>
<evidence type="ECO:0008006" key="5">
    <source>
        <dbReference type="Google" id="ProtNLM"/>
    </source>
</evidence>
<evidence type="ECO:0000256" key="2">
    <source>
        <dbReference type="SAM" id="Phobius"/>
    </source>
</evidence>
<keyword evidence="2" id="KW-1133">Transmembrane helix</keyword>
<feature type="compositionally biased region" description="Polar residues" evidence="1">
    <location>
        <begin position="100"/>
        <end position="110"/>
    </location>
</feature>
<reference evidence="3 4" key="1">
    <citation type="submission" date="2016-10" db="EMBL/GenBank/DDBJ databases">
        <authorList>
            <person name="de Groot N.N."/>
        </authorList>
    </citation>
    <scope>NUCLEOTIDE SEQUENCE [LARGE SCALE GENOMIC DNA]</scope>
    <source>
        <strain evidence="3 4">NLAE-zl-G339</strain>
    </source>
</reference>
<evidence type="ECO:0000313" key="4">
    <source>
        <dbReference type="Proteomes" id="UP000183040"/>
    </source>
</evidence>
<accession>A0A1H4D547</accession>
<evidence type="ECO:0000256" key="1">
    <source>
        <dbReference type="SAM" id="MobiDB-lite"/>
    </source>
</evidence>
<keyword evidence="2" id="KW-0812">Transmembrane</keyword>
<organism evidence="3 4">
    <name type="scientific">Bacteroides xylanisolvens</name>
    <dbReference type="NCBI Taxonomy" id="371601"/>
    <lineage>
        <taxon>Bacteria</taxon>
        <taxon>Pseudomonadati</taxon>
        <taxon>Bacteroidota</taxon>
        <taxon>Bacteroidia</taxon>
        <taxon>Bacteroidales</taxon>
        <taxon>Bacteroidaceae</taxon>
        <taxon>Bacteroides</taxon>
    </lineage>
</organism>
<evidence type="ECO:0000313" key="3">
    <source>
        <dbReference type="EMBL" id="SEA67757.1"/>
    </source>
</evidence>
<feature type="compositionally biased region" description="Polar residues" evidence="1">
    <location>
        <begin position="118"/>
        <end position="128"/>
    </location>
</feature>
<feature type="transmembrane region" description="Helical" evidence="2">
    <location>
        <begin position="12"/>
        <end position="32"/>
    </location>
</feature>
<feature type="transmembrane region" description="Helical" evidence="2">
    <location>
        <begin position="38"/>
        <end position="58"/>
    </location>
</feature>
<keyword evidence="2" id="KW-0472">Membrane</keyword>
<dbReference type="EMBL" id="FNRP01000010">
    <property type="protein sequence ID" value="SEA67757.1"/>
    <property type="molecule type" value="Genomic_DNA"/>
</dbReference>
<gene>
    <name evidence="3" type="ORF">SAMN04487924_110181</name>
</gene>
<feature type="region of interest" description="Disordered" evidence="1">
    <location>
        <begin position="89"/>
        <end position="133"/>
    </location>
</feature>
<sequence length="292" mass="33498">MANYIQIRAKKASDVIGAGVISYALIGSFLLYKFHINLMEYTTPIILGFVVITVSFACTKRFFYHIMMENSNLLSFSLQKEFISVSSTINEPQNVEDEAQNSNPDTTYDTQSEDNDTQNDSQSDTQNIPVAEEIDEEKKHGYSYIDKYEALQREMEEQNTKRKLLIMEAVREYVTYTVAPYLKKEDVLILLENINCMAIGHTSSYKSIRSDLNNPLRSPDLRHLAWNIGERLGISNRERAIFIKASFPFELRDATVEYLERNLRDVIPASIPIDRPAKGDYKFNSMKKTIAA</sequence>
<dbReference type="RefSeq" id="WP_074706323.1">
    <property type="nucleotide sequence ID" value="NZ_FNRP01000010.1"/>
</dbReference>